<evidence type="ECO:0000256" key="1">
    <source>
        <dbReference type="ARBA" id="ARBA00022676"/>
    </source>
</evidence>
<dbReference type="EC" id="2.4.99.24" evidence="4"/>
<dbReference type="EMBL" id="JACDTY010000013">
    <property type="protein sequence ID" value="MBA1143205.1"/>
    <property type="molecule type" value="Genomic_DNA"/>
</dbReference>
<keyword evidence="7" id="KW-1185">Reference proteome</keyword>
<comment type="catalytic activity">
    <reaction evidence="5">
        <text>an L-alpha-D-Hep-(1-&gt;5)-[alpha-Kdo-(2-&gt;4)]-alpha-Kdo-(2-&gt;6)-lipid A + ADP-L-glycero-beta-D-manno-heptose = an L-alpha-D-Hep-(1-&gt;3)-L-alpha-D-Hep-(1-&gt;5)-[alpha-Kdo-(2-&gt;4)]-alpha-Kdo-(2-&gt;6)-lipid A + ADP + H(+)</text>
        <dbReference type="Rhea" id="RHEA:74071"/>
        <dbReference type="ChEBI" id="CHEBI:15378"/>
        <dbReference type="ChEBI" id="CHEBI:61506"/>
        <dbReference type="ChEBI" id="CHEBI:193068"/>
        <dbReference type="ChEBI" id="CHEBI:193069"/>
        <dbReference type="ChEBI" id="CHEBI:456216"/>
        <dbReference type="EC" id="2.4.99.24"/>
    </reaction>
</comment>
<comment type="caution">
    <text evidence="6">The sequence shown here is derived from an EMBL/GenBank/DDBJ whole genome shotgun (WGS) entry which is preliminary data.</text>
</comment>
<dbReference type="PANTHER" id="PTHR30160:SF7">
    <property type="entry name" value="ADP-HEPTOSE--LPS HEPTOSYLTRANSFERASE 2"/>
    <property type="match status" value="1"/>
</dbReference>
<dbReference type="InterPro" id="IPR011910">
    <property type="entry name" value="RfaF"/>
</dbReference>
<dbReference type="NCBIfam" id="TIGR02195">
    <property type="entry name" value="heptsyl_trn_II"/>
    <property type="match status" value="1"/>
</dbReference>
<comment type="similarity">
    <text evidence="3">Belongs to the glycosyltransferase 9 family.</text>
</comment>
<protein>
    <recommendedName>
        <fullName evidence="4">lipopolysaccharide heptosyltransferase II</fullName>
        <ecNumber evidence="4">2.4.99.24</ecNumber>
    </recommendedName>
</protein>
<sequence>MTTTDPILFVGFPAVGDFVRCHSAIQIIAERFPGRPIDVVTSPVAAPLARLMPHVRKGWALAKRHQRPGFAERGRLVRELRKENYRTAYLMTSSTKAALMAFMAGIEERIGYPQELQFGLLNRFPVGWLAHLWAFGPRKTRLFEEVCSIASLGDKPAASTEWPAPRLVVDPVELDEWRQRQKIDAGQPALALYTADIENFRSWPIERFISVARDHRDRGWAIWIVGGPRERAGAAKIRAAIPEAIDFTSTPSIADAMCQIAASTMFLGVDGGISHAAAALNVPCALIYGLNRPYVHGPVNNHVRFIEPPLSTPSWVKDTRGISETRVREALAGLSAGIHS</sequence>
<dbReference type="InterPro" id="IPR051199">
    <property type="entry name" value="LPS_LOS_Heptosyltrfase"/>
</dbReference>
<evidence type="ECO:0000256" key="5">
    <source>
        <dbReference type="ARBA" id="ARBA00047503"/>
    </source>
</evidence>
<evidence type="ECO:0000256" key="3">
    <source>
        <dbReference type="ARBA" id="ARBA00043995"/>
    </source>
</evidence>
<evidence type="ECO:0000313" key="7">
    <source>
        <dbReference type="Proteomes" id="UP000558284"/>
    </source>
</evidence>
<keyword evidence="2 6" id="KW-0808">Transferase</keyword>
<dbReference type="CDD" id="cd03789">
    <property type="entry name" value="GT9_LPS_heptosyltransferase"/>
    <property type="match status" value="1"/>
</dbReference>
<accession>A0A838B9S7</accession>
<dbReference type="Gene3D" id="3.40.50.2000">
    <property type="entry name" value="Glycogen Phosphorylase B"/>
    <property type="match status" value="2"/>
</dbReference>
<dbReference type="GO" id="GO:0009244">
    <property type="term" value="P:lipopolysaccharide core region biosynthetic process"/>
    <property type="evidence" value="ECO:0007669"/>
    <property type="project" value="TreeGrafter"/>
</dbReference>
<dbReference type="GO" id="GO:0005829">
    <property type="term" value="C:cytosol"/>
    <property type="evidence" value="ECO:0007669"/>
    <property type="project" value="TreeGrafter"/>
</dbReference>
<gene>
    <name evidence="6" type="primary">waaF</name>
    <name evidence="6" type="ORF">H0241_23575</name>
</gene>
<dbReference type="Pfam" id="PF01075">
    <property type="entry name" value="Glyco_transf_9"/>
    <property type="match status" value="1"/>
</dbReference>
<name>A0A838B9S7_9HYPH</name>
<proteinExistence type="inferred from homology"/>
<dbReference type="SUPFAM" id="SSF53756">
    <property type="entry name" value="UDP-Glycosyltransferase/glycogen phosphorylase"/>
    <property type="match status" value="1"/>
</dbReference>
<evidence type="ECO:0000313" key="6">
    <source>
        <dbReference type="EMBL" id="MBA1143205.1"/>
    </source>
</evidence>
<dbReference type="AlphaFoldDB" id="A0A838B9S7"/>
<dbReference type="RefSeq" id="WP_181060236.1">
    <property type="nucleotide sequence ID" value="NZ_JACDTY010000013.1"/>
</dbReference>
<dbReference type="GO" id="GO:0008713">
    <property type="term" value="F:ADP-heptose-lipopolysaccharide heptosyltransferase activity"/>
    <property type="evidence" value="ECO:0007669"/>
    <property type="project" value="UniProtKB-EC"/>
</dbReference>
<dbReference type="PANTHER" id="PTHR30160">
    <property type="entry name" value="TETRAACYLDISACCHARIDE 4'-KINASE-RELATED"/>
    <property type="match status" value="1"/>
</dbReference>
<dbReference type="InterPro" id="IPR002201">
    <property type="entry name" value="Glyco_trans_9"/>
</dbReference>
<evidence type="ECO:0000256" key="4">
    <source>
        <dbReference type="ARBA" id="ARBA00044042"/>
    </source>
</evidence>
<dbReference type="Proteomes" id="UP000558284">
    <property type="component" value="Unassembled WGS sequence"/>
</dbReference>
<keyword evidence="1" id="KW-0328">Glycosyltransferase</keyword>
<reference evidence="6 7" key="1">
    <citation type="submission" date="2020-07" db="EMBL/GenBank/DDBJ databases">
        <title>Definition of the novel symbiovar canariense within Mesorhizobium novociceri, a new species of genus Mesorhizobium nodulating Cicer canariense in the Caldera de Taburiente National Park (La Palma, Canary Islands).</title>
        <authorList>
            <person name="Leon-Barrios M."/>
            <person name="Perez-Yepez J."/>
            <person name="Flores-Felix J.D."/>
            <person name="Ramirez-Baena M.H."/>
            <person name="Pulido-Suarez L."/>
            <person name="Igual J.M."/>
            <person name="Velazquez E."/>
            <person name="Peix A."/>
        </authorList>
    </citation>
    <scope>NUCLEOTIDE SEQUENCE [LARGE SCALE GENOMIC DNA]</scope>
    <source>
        <strain evidence="6 7">CCANP35</strain>
    </source>
</reference>
<organism evidence="6 7">
    <name type="scientific">Mesorhizobium neociceri</name>
    <dbReference type="NCBI Taxonomy" id="1307853"/>
    <lineage>
        <taxon>Bacteria</taxon>
        <taxon>Pseudomonadati</taxon>
        <taxon>Pseudomonadota</taxon>
        <taxon>Alphaproteobacteria</taxon>
        <taxon>Hyphomicrobiales</taxon>
        <taxon>Phyllobacteriaceae</taxon>
        <taxon>Mesorhizobium</taxon>
    </lineage>
</organism>
<evidence type="ECO:0000256" key="2">
    <source>
        <dbReference type="ARBA" id="ARBA00022679"/>
    </source>
</evidence>